<dbReference type="PROSITE" id="PS50862">
    <property type="entry name" value="AA_TRNA_LIGASE_II"/>
    <property type="match status" value="1"/>
</dbReference>
<evidence type="ECO:0000256" key="4">
    <source>
        <dbReference type="ARBA" id="ARBA00022598"/>
    </source>
</evidence>
<dbReference type="SUPFAM" id="SSF52954">
    <property type="entry name" value="Class II aaRS ABD-related"/>
    <property type="match status" value="1"/>
</dbReference>
<keyword evidence="13" id="KW-1185">Reference proteome</keyword>
<dbReference type="EC" id="6.1.1.21" evidence="10"/>
<gene>
    <name evidence="10" type="primary">hisS</name>
    <name evidence="12" type="ORF">Trichorick_00372</name>
</gene>
<evidence type="ECO:0000313" key="12">
    <source>
        <dbReference type="EMBL" id="WPY00494.1"/>
    </source>
</evidence>
<dbReference type="InterPro" id="IPR004516">
    <property type="entry name" value="HisRS/HisZ"/>
</dbReference>
<protein>
    <recommendedName>
        <fullName evidence="10">Histidine--tRNA ligase</fullName>
        <ecNumber evidence="10">6.1.1.21</ecNumber>
    </recommendedName>
    <alternativeName>
        <fullName evidence="10">Histidyl-tRNA synthetase</fullName>
        <shortName evidence="10">HisRS</shortName>
    </alternativeName>
</protein>
<organism evidence="12 13">
    <name type="scientific">Candidatus Trichorickettsia mobilis</name>
    <dbReference type="NCBI Taxonomy" id="1346319"/>
    <lineage>
        <taxon>Bacteria</taxon>
        <taxon>Pseudomonadati</taxon>
        <taxon>Pseudomonadota</taxon>
        <taxon>Alphaproteobacteria</taxon>
        <taxon>Rickettsiales</taxon>
        <taxon>Rickettsiaceae</taxon>
        <taxon>Rickettsieae</taxon>
        <taxon>Candidatus Trichorickettsia</taxon>
    </lineage>
</organism>
<dbReference type="PANTHER" id="PTHR43707">
    <property type="entry name" value="HISTIDYL-TRNA SYNTHETASE"/>
    <property type="match status" value="1"/>
</dbReference>
<dbReference type="PANTHER" id="PTHR43707:SF1">
    <property type="entry name" value="HISTIDINE--TRNA LIGASE, MITOCHONDRIAL-RELATED"/>
    <property type="match status" value="1"/>
</dbReference>
<keyword evidence="3 10" id="KW-0963">Cytoplasm</keyword>
<keyword evidence="6 10" id="KW-0067">ATP-binding</keyword>
<evidence type="ECO:0000259" key="11">
    <source>
        <dbReference type="PROSITE" id="PS50862"/>
    </source>
</evidence>
<keyword evidence="7 10" id="KW-0648">Protein biosynthesis</keyword>
<dbReference type="InterPro" id="IPR015807">
    <property type="entry name" value="His-tRNA-ligase"/>
</dbReference>
<dbReference type="CDD" id="cd00773">
    <property type="entry name" value="HisRS-like_core"/>
    <property type="match status" value="1"/>
</dbReference>
<proteinExistence type="inferred from homology"/>
<dbReference type="PIRSF" id="PIRSF001549">
    <property type="entry name" value="His-tRNA_synth"/>
    <property type="match status" value="1"/>
</dbReference>
<keyword evidence="8 10" id="KW-0030">Aminoacyl-tRNA synthetase</keyword>
<comment type="subcellular location">
    <subcellularLocation>
        <location evidence="10">Cytoplasm</location>
    </subcellularLocation>
</comment>
<dbReference type="InterPro" id="IPR004154">
    <property type="entry name" value="Anticodon-bd"/>
</dbReference>
<dbReference type="HAMAP" id="MF_00127">
    <property type="entry name" value="His_tRNA_synth"/>
    <property type="match status" value="1"/>
</dbReference>
<dbReference type="InterPro" id="IPR045864">
    <property type="entry name" value="aa-tRNA-synth_II/BPL/LPL"/>
</dbReference>
<evidence type="ECO:0000256" key="7">
    <source>
        <dbReference type="ARBA" id="ARBA00022917"/>
    </source>
</evidence>
<evidence type="ECO:0000256" key="1">
    <source>
        <dbReference type="ARBA" id="ARBA00008226"/>
    </source>
</evidence>
<dbReference type="GO" id="GO:0016874">
    <property type="term" value="F:ligase activity"/>
    <property type="evidence" value="ECO:0007669"/>
    <property type="project" value="UniProtKB-KW"/>
</dbReference>
<dbReference type="Pfam" id="PF03129">
    <property type="entry name" value="HGTP_anticodon"/>
    <property type="match status" value="1"/>
</dbReference>
<comment type="catalytic activity">
    <reaction evidence="9 10">
        <text>tRNA(His) + L-histidine + ATP = L-histidyl-tRNA(His) + AMP + diphosphate + H(+)</text>
        <dbReference type="Rhea" id="RHEA:17313"/>
        <dbReference type="Rhea" id="RHEA-COMP:9665"/>
        <dbReference type="Rhea" id="RHEA-COMP:9689"/>
        <dbReference type="ChEBI" id="CHEBI:15378"/>
        <dbReference type="ChEBI" id="CHEBI:30616"/>
        <dbReference type="ChEBI" id="CHEBI:33019"/>
        <dbReference type="ChEBI" id="CHEBI:57595"/>
        <dbReference type="ChEBI" id="CHEBI:78442"/>
        <dbReference type="ChEBI" id="CHEBI:78527"/>
        <dbReference type="ChEBI" id="CHEBI:456215"/>
        <dbReference type="EC" id="6.1.1.21"/>
    </reaction>
</comment>
<evidence type="ECO:0000256" key="9">
    <source>
        <dbReference type="ARBA" id="ARBA00047639"/>
    </source>
</evidence>
<accession>A0ABZ0UWP6</accession>
<evidence type="ECO:0000256" key="5">
    <source>
        <dbReference type="ARBA" id="ARBA00022741"/>
    </source>
</evidence>
<evidence type="ECO:0000256" key="10">
    <source>
        <dbReference type="HAMAP-Rule" id="MF_00127"/>
    </source>
</evidence>
<dbReference type="Gene3D" id="3.40.50.800">
    <property type="entry name" value="Anticodon-binding domain"/>
    <property type="match status" value="1"/>
</dbReference>
<dbReference type="SUPFAM" id="SSF55681">
    <property type="entry name" value="Class II aaRS and biotin synthetases"/>
    <property type="match status" value="1"/>
</dbReference>
<evidence type="ECO:0000256" key="2">
    <source>
        <dbReference type="ARBA" id="ARBA00011738"/>
    </source>
</evidence>
<comment type="subunit">
    <text evidence="2 10">Homodimer.</text>
</comment>
<keyword evidence="4 10" id="KW-0436">Ligase</keyword>
<dbReference type="Gene3D" id="3.30.930.10">
    <property type="entry name" value="Bira Bifunctional Protein, Domain 2"/>
    <property type="match status" value="1"/>
</dbReference>
<sequence>MNKLQPVRGTKDLLPENFKIHQYIINVAQMIGELYGYSAMSTPIIEYAQVFDRTLGQTSDVISKEMYSFLDKSNETIALRPEFTAGIMRSIIHGSLLHNLPVKFFSYGPLFRYDRPQAGRQRQFHQVNFEYIGASGAYSDAETIKLAFDLLVALEISDQVTLEINSLGCHESRLMYEKKLFEYFNDHKNQLSADSVVRLGKNPMRILDSKDENDRLIINNAPVIAEYYTDFSKQYFSEVLAYLNLLKVSYRINNRLVRGLDYYSHTAFEYTTTALGAQSTVLAGGRYDGLAKLMQGPDIPAIGFAAGIERIALIKNYMIPAIRPVFILPISENNINISMILADKLRQNDVNIMLDAQGKINKRIQRAVSRNARYVIFIGDEEQERSIYKLKDLDTTQESILQFEQLMAILKYN</sequence>
<dbReference type="InterPro" id="IPR036621">
    <property type="entry name" value="Anticodon-bd_dom_sf"/>
</dbReference>
<evidence type="ECO:0000313" key="13">
    <source>
        <dbReference type="Proteomes" id="UP001326613"/>
    </source>
</evidence>
<dbReference type="Proteomes" id="UP001326613">
    <property type="component" value="Chromosome"/>
</dbReference>
<dbReference type="InterPro" id="IPR006195">
    <property type="entry name" value="aa-tRNA-synth_II"/>
</dbReference>
<dbReference type="Pfam" id="PF13393">
    <property type="entry name" value="tRNA-synt_His"/>
    <property type="match status" value="1"/>
</dbReference>
<reference evidence="12 13" key="1">
    <citation type="submission" date="2022-10" db="EMBL/GenBank/DDBJ databases">
        <title>Host association and intracellularity evolved multiple times independently in the Rickettsiales.</title>
        <authorList>
            <person name="Castelli M."/>
            <person name="Nardi T."/>
            <person name="Gammuto L."/>
            <person name="Bellinzona G."/>
            <person name="Sabaneyeva E."/>
            <person name="Potekhin A."/>
            <person name="Serra V."/>
            <person name="Petroni G."/>
            <person name="Sassera D."/>
        </authorList>
    </citation>
    <scope>NUCLEOTIDE SEQUENCE [LARGE SCALE GENOMIC DNA]</scope>
    <source>
        <strain evidence="12 13">Kr 154-4</strain>
    </source>
</reference>
<evidence type="ECO:0000256" key="6">
    <source>
        <dbReference type="ARBA" id="ARBA00022840"/>
    </source>
</evidence>
<keyword evidence="5 10" id="KW-0547">Nucleotide-binding</keyword>
<evidence type="ECO:0000256" key="8">
    <source>
        <dbReference type="ARBA" id="ARBA00023146"/>
    </source>
</evidence>
<name>A0ABZ0UWP6_9RICK</name>
<evidence type="ECO:0000256" key="3">
    <source>
        <dbReference type="ARBA" id="ARBA00022490"/>
    </source>
</evidence>
<dbReference type="InterPro" id="IPR041715">
    <property type="entry name" value="HisRS-like_core"/>
</dbReference>
<dbReference type="EMBL" id="CP112932">
    <property type="protein sequence ID" value="WPY00494.1"/>
    <property type="molecule type" value="Genomic_DNA"/>
</dbReference>
<feature type="domain" description="Aminoacyl-transfer RNA synthetases class-II family profile" evidence="11">
    <location>
        <begin position="1"/>
        <end position="324"/>
    </location>
</feature>
<comment type="similarity">
    <text evidence="1 10">Belongs to the class-II aminoacyl-tRNA synthetase family.</text>
</comment>
<dbReference type="NCBIfam" id="TIGR00442">
    <property type="entry name" value="hisS"/>
    <property type="match status" value="1"/>
</dbReference>